<evidence type="ECO:0000313" key="2">
    <source>
        <dbReference type="Proteomes" id="UP000694420"/>
    </source>
</evidence>
<proteinExistence type="predicted"/>
<evidence type="ECO:0000313" key="1">
    <source>
        <dbReference type="Ensembl" id="ENSNPEP00000003564.1"/>
    </source>
</evidence>
<sequence>MRAPAGLLRLLAARGCARPPRRCLGAMARYGTEQRGQPHSADYRLYFSK</sequence>
<reference evidence="1" key="2">
    <citation type="submission" date="2025-09" db="UniProtKB">
        <authorList>
            <consortium name="Ensembl"/>
        </authorList>
    </citation>
    <scope>IDENTIFICATION</scope>
</reference>
<dbReference type="AlphaFoldDB" id="A0A8C6YTG4"/>
<reference evidence="1" key="1">
    <citation type="submission" date="2025-08" db="UniProtKB">
        <authorList>
            <consortium name="Ensembl"/>
        </authorList>
    </citation>
    <scope>IDENTIFICATION</scope>
</reference>
<accession>A0A8C6YTG4</accession>
<protein>
    <submittedName>
        <fullName evidence="1">Uncharacterized protein</fullName>
    </submittedName>
</protein>
<dbReference type="Proteomes" id="UP000694420">
    <property type="component" value="Unplaced"/>
</dbReference>
<dbReference type="Ensembl" id="ENSNPET00000003641.1">
    <property type="protein sequence ID" value="ENSNPEP00000003564.1"/>
    <property type="gene ID" value="ENSNPEG00000002734.1"/>
</dbReference>
<name>A0A8C6YTG4_NOTPE</name>
<keyword evidence="2" id="KW-1185">Reference proteome</keyword>
<organism evidence="1 2">
    <name type="scientific">Nothoprocta perdicaria</name>
    <name type="common">Chilean tinamou</name>
    <name type="synonym">Crypturus perdicarius</name>
    <dbReference type="NCBI Taxonomy" id="30464"/>
    <lineage>
        <taxon>Eukaryota</taxon>
        <taxon>Metazoa</taxon>
        <taxon>Chordata</taxon>
        <taxon>Craniata</taxon>
        <taxon>Vertebrata</taxon>
        <taxon>Euteleostomi</taxon>
        <taxon>Archelosauria</taxon>
        <taxon>Archosauria</taxon>
        <taxon>Dinosauria</taxon>
        <taxon>Saurischia</taxon>
        <taxon>Theropoda</taxon>
        <taxon>Coelurosauria</taxon>
        <taxon>Aves</taxon>
        <taxon>Palaeognathae</taxon>
        <taxon>Tinamiformes</taxon>
        <taxon>Tinamidae</taxon>
        <taxon>Nothoprocta</taxon>
    </lineage>
</organism>